<dbReference type="EMBL" id="AECU01000219">
    <property type="protein sequence ID" value="EFQ05475.1"/>
    <property type="molecule type" value="Genomic_DNA"/>
</dbReference>
<sequence length="134" mass="15216">MTAFDKKVNQIAARHGWNISPVSGWYIPAYSIVPMDRKERDQITAALNRCKSFHVDVLQAFSACAWTCTILIRDRAEWEALQKHQHTADLIRNAFIEAYHFNGHDDRGAVNAARQKAAELDALDIFSEIYSIPA</sequence>
<proteinExistence type="predicted"/>
<evidence type="ECO:0000313" key="1">
    <source>
        <dbReference type="EMBL" id="EFQ05475.1"/>
    </source>
</evidence>
<evidence type="ECO:0000313" key="2">
    <source>
        <dbReference type="Proteomes" id="UP000006028"/>
    </source>
</evidence>
<dbReference type="Proteomes" id="UP000006028">
    <property type="component" value="Unassembled WGS sequence"/>
</dbReference>
<protein>
    <submittedName>
        <fullName evidence="1">Uncharacterized protein</fullName>
    </submittedName>
</protein>
<dbReference type="RefSeq" id="WP_005946094.1">
    <property type="nucleotide sequence ID" value="NZ_GL538347.1"/>
</dbReference>
<dbReference type="OrthoDB" id="9937681at2"/>
<dbReference type="AlphaFoldDB" id="E2ZN19"/>
<organism evidence="1 2">
    <name type="scientific">Faecalibacterium cf. prausnitzii KLE1255</name>
    <dbReference type="NCBI Taxonomy" id="748224"/>
    <lineage>
        <taxon>Bacteria</taxon>
        <taxon>Bacillati</taxon>
        <taxon>Bacillota</taxon>
        <taxon>Clostridia</taxon>
        <taxon>Eubacteriales</taxon>
        <taxon>Oscillospiraceae</taxon>
        <taxon>Faecalibacterium</taxon>
    </lineage>
</organism>
<comment type="caution">
    <text evidence="1">The sequence shown here is derived from an EMBL/GenBank/DDBJ whole genome shotgun (WGS) entry which is preliminary data.</text>
</comment>
<dbReference type="BioCyc" id="FCF748224-HMP:GTSS-2697-MONOMER"/>
<dbReference type="STRING" id="748224.HMPREF9436_03097"/>
<dbReference type="HOGENOM" id="CLU_1945545_0_0_9"/>
<name>E2ZN19_9FIRM</name>
<reference evidence="1 2" key="1">
    <citation type="submission" date="2010-08" db="EMBL/GenBank/DDBJ databases">
        <authorList>
            <person name="Weinstock G."/>
            <person name="Sodergren E."/>
            <person name="Clifton S."/>
            <person name="Fulton L."/>
            <person name="Fulton B."/>
            <person name="Courtney L."/>
            <person name="Fronick C."/>
            <person name="Harrison M."/>
            <person name="Strong C."/>
            <person name="Farmer C."/>
            <person name="Delahaunty K."/>
            <person name="Markovic C."/>
            <person name="Hall O."/>
            <person name="Minx P."/>
            <person name="Tomlinson C."/>
            <person name="Mitreva M."/>
            <person name="Hou S."/>
            <person name="Chen J."/>
            <person name="Wollam A."/>
            <person name="Pepin K.H."/>
            <person name="Johnson M."/>
            <person name="Bhonagiri V."/>
            <person name="Zhang X."/>
            <person name="Suruliraj S."/>
            <person name="Warren W."/>
            <person name="Chinwalla A."/>
            <person name="Mardis E.R."/>
            <person name="Wilson R.K."/>
        </authorList>
    </citation>
    <scope>NUCLEOTIDE SEQUENCE [LARGE SCALE GENOMIC DNA]</scope>
    <source>
        <strain evidence="1 2">KLE1255</strain>
    </source>
</reference>
<gene>
    <name evidence="1" type="ORF">HMPREF9436_03097</name>
</gene>
<accession>E2ZN19</accession>